<evidence type="ECO:0000313" key="8">
    <source>
        <dbReference type="Proteomes" id="UP000298179"/>
    </source>
</evidence>
<keyword evidence="1 5" id="KW-0732">Signal</keyword>
<dbReference type="PANTHER" id="PTHR13887">
    <property type="entry name" value="GLUTATHIONE S-TRANSFERASE KAPPA"/>
    <property type="match status" value="1"/>
</dbReference>
<evidence type="ECO:0000259" key="6">
    <source>
        <dbReference type="PROSITE" id="PS51352"/>
    </source>
</evidence>
<dbReference type="SUPFAM" id="SSF52833">
    <property type="entry name" value="Thioredoxin-like"/>
    <property type="match status" value="1"/>
</dbReference>
<dbReference type="Gene3D" id="3.40.30.10">
    <property type="entry name" value="Glutaredoxin"/>
    <property type="match status" value="1"/>
</dbReference>
<dbReference type="Pfam" id="PF18312">
    <property type="entry name" value="ScsC_N"/>
    <property type="match status" value="1"/>
</dbReference>
<evidence type="ECO:0000256" key="2">
    <source>
        <dbReference type="ARBA" id="ARBA00023002"/>
    </source>
</evidence>
<keyword evidence="2" id="KW-0560">Oxidoreductase</keyword>
<comment type="caution">
    <text evidence="7">The sequence shown here is derived from an EMBL/GenBank/DDBJ whole genome shotgun (WGS) entry which is preliminary data.</text>
</comment>
<evidence type="ECO:0000256" key="4">
    <source>
        <dbReference type="ARBA" id="ARBA00023284"/>
    </source>
</evidence>
<dbReference type="RefSeq" id="WP_134760353.1">
    <property type="nucleotide sequence ID" value="NZ_SOZD01000001.1"/>
</dbReference>
<dbReference type="Proteomes" id="UP000298179">
    <property type="component" value="Unassembled WGS sequence"/>
</dbReference>
<dbReference type="InterPro" id="IPR036249">
    <property type="entry name" value="Thioredoxin-like_sf"/>
</dbReference>
<evidence type="ECO:0000256" key="3">
    <source>
        <dbReference type="ARBA" id="ARBA00023157"/>
    </source>
</evidence>
<keyword evidence="3" id="KW-1015">Disulfide bond</keyword>
<feature type="signal peptide" evidence="5">
    <location>
        <begin position="1"/>
        <end position="30"/>
    </location>
</feature>
<evidence type="ECO:0000313" key="7">
    <source>
        <dbReference type="EMBL" id="TFF27592.1"/>
    </source>
</evidence>
<reference evidence="7 8" key="1">
    <citation type="submission" date="2019-03" db="EMBL/GenBank/DDBJ databases">
        <title>Jiella endophytica sp. nov., a novel endophytic bacterium isolated from root of Ficus microcarpa Linn. f.</title>
        <authorList>
            <person name="Tuo L."/>
        </authorList>
    </citation>
    <scope>NUCLEOTIDE SEQUENCE [LARGE SCALE GENOMIC DNA]</scope>
    <source>
        <strain evidence="7 8">CBS5Q-3</strain>
    </source>
</reference>
<feature type="chain" id="PRO_5021276178" evidence="5">
    <location>
        <begin position="31"/>
        <end position="260"/>
    </location>
</feature>
<feature type="domain" description="Thioredoxin" evidence="6">
    <location>
        <begin position="64"/>
        <end position="254"/>
    </location>
</feature>
<gene>
    <name evidence="7" type="ORF">E3C22_03810</name>
</gene>
<dbReference type="EMBL" id="SOZD01000001">
    <property type="protein sequence ID" value="TFF27592.1"/>
    <property type="molecule type" value="Genomic_DNA"/>
</dbReference>
<dbReference type="PANTHER" id="PTHR13887:SF14">
    <property type="entry name" value="DISULFIDE BOND FORMATION PROTEIN D"/>
    <property type="match status" value="1"/>
</dbReference>
<evidence type="ECO:0000256" key="1">
    <source>
        <dbReference type="ARBA" id="ARBA00022729"/>
    </source>
</evidence>
<accession>A0A4Y8RV13</accession>
<name>A0A4Y8RV13_9HYPH</name>
<keyword evidence="4" id="KW-0676">Redox-active center</keyword>
<dbReference type="OrthoDB" id="9780147at2"/>
<protein>
    <submittedName>
        <fullName evidence="7">DsbA family protein</fullName>
    </submittedName>
</protein>
<dbReference type="Pfam" id="PF01323">
    <property type="entry name" value="DSBA"/>
    <property type="match status" value="1"/>
</dbReference>
<dbReference type="PROSITE" id="PS51352">
    <property type="entry name" value="THIOREDOXIN_2"/>
    <property type="match status" value="1"/>
</dbReference>
<dbReference type="CDD" id="cd03023">
    <property type="entry name" value="DsbA_Com1_like"/>
    <property type="match status" value="1"/>
</dbReference>
<dbReference type="GO" id="GO:0016491">
    <property type="term" value="F:oxidoreductase activity"/>
    <property type="evidence" value="ECO:0007669"/>
    <property type="project" value="UniProtKB-KW"/>
</dbReference>
<sequence length="260" mass="27395">MTRKSFATTALAASLAFGSVLGTGAVPARAEGKFDAEQTRDIEAIVRNYLVTHPEVLVEAINALEAKRTADAAASQKKTIAENSDAIFASPEGTALGNPTGDVTVVEYFDYNCGYCKHALDDMDKLLKSDANVRFVLKEIPVLGPQSIEASRVSLAFRKLKPESYGEFHRKLLSSRGVADEKKALAVAAEFGVDEAALRPVMASPEIAADIASDNETATALGVNGTPSYVIKDEVLPGAVGLDNLETAIANVRSCGSASC</sequence>
<dbReference type="InterPro" id="IPR041205">
    <property type="entry name" value="ScsC_N"/>
</dbReference>
<keyword evidence="8" id="KW-1185">Reference proteome</keyword>
<organism evidence="7 8">
    <name type="scientific">Jiella endophytica</name>
    <dbReference type="NCBI Taxonomy" id="2558362"/>
    <lineage>
        <taxon>Bacteria</taxon>
        <taxon>Pseudomonadati</taxon>
        <taxon>Pseudomonadota</taxon>
        <taxon>Alphaproteobacteria</taxon>
        <taxon>Hyphomicrobiales</taxon>
        <taxon>Aurantimonadaceae</taxon>
        <taxon>Jiella</taxon>
    </lineage>
</organism>
<dbReference type="InterPro" id="IPR001853">
    <property type="entry name" value="DSBA-like_thioredoxin_dom"/>
</dbReference>
<proteinExistence type="predicted"/>
<evidence type="ECO:0000256" key="5">
    <source>
        <dbReference type="SAM" id="SignalP"/>
    </source>
</evidence>
<dbReference type="AlphaFoldDB" id="A0A4Y8RV13"/>
<dbReference type="InterPro" id="IPR013766">
    <property type="entry name" value="Thioredoxin_domain"/>
</dbReference>